<dbReference type="Pfam" id="PF02992">
    <property type="entry name" value="Transposase_21"/>
    <property type="match status" value="1"/>
</dbReference>
<comment type="caution">
    <text evidence="3">The sequence shown here is derived from an EMBL/GenBank/DDBJ whole genome shotgun (WGS) entry which is preliminary data.</text>
</comment>
<keyword evidence="2" id="KW-0472">Membrane</keyword>
<feature type="region of interest" description="Disordered" evidence="1">
    <location>
        <begin position="156"/>
        <end position="183"/>
    </location>
</feature>
<protein>
    <submittedName>
        <fullName evidence="3">Uncharacterized protein</fullName>
    </submittedName>
</protein>
<gene>
    <name evidence="3" type="ORF">Sradi_5714900</name>
</gene>
<evidence type="ECO:0000256" key="2">
    <source>
        <dbReference type="SAM" id="Phobius"/>
    </source>
</evidence>
<feature type="transmembrane region" description="Helical" evidence="2">
    <location>
        <begin position="80"/>
        <end position="101"/>
    </location>
</feature>
<keyword evidence="2" id="KW-0812">Transmembrane</keyword>
<name>A0AAW2L1M3_SESRA</name>
<dbReference type="EMBL" id="JACGWJ010000026">
    <property type="protein sequence ID" value="KAL0313156.1"/>
    <property type="molecule type" value="Genomic_DNA"/>
</dbReference>
<reference evidence="3" key="1">
    <citation type="submission" date="2020-06" db="EMBL/GenBank/DDBJ databases">
        <authorList>
            <person name="Li T."/>
            <person name="Hu X."/>
            <person name="Zhang T."/>
            <person name="Song X."/>
            <person name="Zhang H."/>
            <person name="Dai N."/>
            <person name="Sheng W."/>
            <person name="Hou X."/>
            <person name="Wei L."/>
        </authorList>
    </citation>
    <scope>NUCLEOTIDE SEQUENCE</scope>
    <source>
        <strain evidence="3">G02</strain>
        <tissue evidence="3">Leaf</tissue>
    </source>
</reference>
<evidence type="ECO:0000256" key="1">
    <source>
        <dbReference type="SAM" id="MobiDB-lite"/>
    </source>
</evidence>
<keyword evidence="2" id="KW-1133">Transmembrane helix</keyword>
<evidence type="ECO:0000313" key="3">
    <source>
        <dbReference type="EMBL" id="KAL0313156.1"/>
    </source>
</evidence>
<accession>A0AAW2L1M3</accession>
<proteinExistence type="predicted"/>
<organism evidence="3">
    <name type="scientific">Sesamum radiatum</name>
    <name type="common">Black benniseed</name>
    <dbReference type="NCBI Taxonomy" id="300843"/>
    <lineage>
        <taxon>Eukaryota</taxon>
        <taxon>Viridiplantae</taxon>
        <taxon>Streptophyta</taxon>
        <taxon>Embryophyta</taxon>
        <taxon>Tracheophyta</taxon>
        <taxon>Spermatophyta</taxon>
        <taxon>Magnoliopsida</taxon>
        <taxon>eudicotyledons</taxon>
        <taxon>Gunneridae</taxon>
        <taxon>Pentapetalae</taxon>
        <taxon>asterids</taxon>
        <taxon>lamiids</taxon>
        <taxon>Lamiales</taxon>
        <taxon>Pedaliaceae</taxon>
        <taxon>Sesamum</taxon>
    </lineage>
</organism>
<reference evidence="3" key="2">
    <citation type="journal article" date="2024" name="Plant">
        <title>Genomic evolution and insights into agronomic trait innovations of Sesamum species.</title>
        <authorList>
            <person name="Miao H."/>
            <person name="Wang L."/>
            <person name="Qu L."/>
            <person name="Liu H."/>
            <person name="Sun Y."/>
            <person name="Le M."/>
            <person name="Wang Q."/>
            <person name="Wei S."/>
            <person name="Zheng Y."/>
            <person name="Lin W."/>
            <person name="Duan Y."/>
            <person name="Cao H."/>
            <person name="Xiong S."/>
            <person name="Wang X."/>
            <person name="Wei L."/>
            <person name="Li C."/>
            <person name="Ma Q."/>
            <person name="Ju M."/>
            <person name="Zhao R."/>
            <person name="Li G."/>
            <person name="Mu C."/>
            <person name="Tian Q."/>
            <person name="Mei H."/>
            <person name="Zhang T."/>
            <person name="Gao T."/>
            <person name="Zhang H."/>
        </authorList>
    </citation>
    <scope>NUCLEOTIDE SEQUENCE</scope>
    <source>
        <strain evidence="3">G02</strain>
    </source>
</reference>
<dbReference type="AlphaFoldDB" id="A0AAW2L1M3"/>
<dbReference type="InterPro" id="IPR004242">
    <property type="entry name" value="Transposase_21"/>
</dbReference>
<sequence>MLARYHDIEQSPRYVMSFEYIFLTIVIPEPSNPKHLIVAYLESLIEELLQLWHMGVRAYDNATDKAFIMRAALMWTVNNLPVYGMAFGWSIAGIMGVQFLWMTQGHSICSTIERRATLTATNSFSLRTILTEGTKKSSQKILWNIRLHVEIAIRPESEKTRPGPAPNRRVGVQKIDTGAGSGS</sequence>